<dbReference type="CDD" id="cd19088">
    <property type="entry name" value="AKR_AKR13B1"/>
    <property type="match status" value="1"/>
</dbReference>
<feature type="domain" description="NADP-dependent oxidoreductase" evidence="2">
    <location>
        <begin position="22"/>
        <end position="300"/>
    </location>
</feature>
<dbReference type="SUPFAM" id="SSF51430">
    <property type="entry name" value="NAD(P)-linked oxidoreductase"/>
    <property type="match status" value="1"/>
</dbReference>
<comment type="caution">
    <text evidence="3">The sequence shown here is derived from an EMBL/GenBank/DDBJ whole genome shotgun (WGS) entry which is preliminary data.</text>
</comment>
<dbReference type="Pfam" id="PF00248">
    <property type="entry name" value="Aldo_ket_red"/>
    <property type="match status" value="1"/>
</dbReference>
<dbReference type="InterPro" id="IPR020471">
    <property type="entry name" value="AKR"/>
</dbReference>
<dbReference type="InterPro" id="IPR050523">
    <property type="entry name" value="AKR_Detox_Biosynth"/>
</dbReference>
<dbReference type="InterPro" id="IPR036812">
    <property type="entry name" value="NAD(P)_OxRdtase_dom_sf"/>
</dbReference>
<keyword evidence="4" id="KW-1185">Reference proteome</keyword>
<dbReference type="Proteomes" id="UP001596039">
    <property type="component" value="Unassembled WGS sequence"/>
</dbReference>
<organism evidence="3 4">
    <name type="scientific">Lysinimonas soli</name>
    <dbReference type="NCBI Taxonomy" id="1074233"/>
    <lineage>
        <taxon>Bacteria</taxon>
        <taxon>Bacillati</taxon>
        <taxon>Actinomycetota</taxon>
        <taxon>Actinomycetes</taxon>
        <taxon>Micrococcales</taxon>
        <taxon>Microbacteriaceae</taxon>
        <taxon>Lysinimonas</taxon>
    </lineage>
</organism>
<sequence length="307" mass="32754">MTDTTIPRPGGTWTLAGTPVARIGFGVMQLAERGGRPAIPADDAIAIVRHAVDLGITHFDTASFYGDGEANRRLREALVPYADRDDIVLATKIGAVDDEASARLVPAQKPAELRAQVESNLAQLGVDRLGVVNLRRTDNAPGIIATGDQIVDLDDQLAELITLRDEGKLDGIGLSNVRLDQLQQALPAAIVCVQNYYNLLNREHEDLLGLCAREGIAWVPYFPLGSAFDGFAKVADQRVVQDAAAALGSTPAQIGLAWLLQHAPGILLITGTSNLDHLVENVAAGDIRLDDEIVARLDELGRVGARA</sequence>
<dbReference type="EMBL" id="JBHSMG010000001">
    <property type="protein sequence ID" value="MFC5500657.1"/>
    <property type="molecule type" value="Genomic_DNA"/>
</dbReference>
<dbReference type="PRINTS" id="PR00069">
    <property type="entry name" value="ALDKETRDTASE"/>
</dbReference>
<dbReference type="PANTHER" id="PTHR43364:SF4">
    <property type="entry name" value="NAD(P)-LINKED OXIDOREDUCTASE SUPERFAMILY PROTEIN"/>
    <property type="match status" value="1"/>
</dbReference>
<evidence type="ECO:0000256" key="1">
    <source>
        <dbReference type="ARBA" id="ARBA00023002"/>
    </source>
</evidence>
<dbReference type="RefSeq" id="WP_386738250.1">
    <property type="nucleotide sequence ID" value="NZ_JBHSMG010000001.1"/>
</dbReference>
<evidence type="ECO:0000313" key="3">
    <source>
        <dbReference type="EMBL" id="MFC5500657.1"/>
    </source>
</evidence>
<evidence type="ECO:0000313" key="4">
    <source>
        <dbReference type="Proteomes" id="UP001596039"/>
    </source>
</evidence>
<dbReference type="InterPro" id="IPR023210">
    <property type="entry name" value="NADP_OxRdtase_dom"/>
</dbReference>
<evidence type="ECO:0000259" key="2">
    <source>
        <dbReference type="Pfam" id="PF00248"/>
    </source>
</evidence>
<gene>
    <name evidence="3" type="ORF">ACFPJ4_00230</name>
</gene>
<reference evidence="4" key="1">
    <citation type="journal article" date="2019" name="Int. J. Syst. Evol. Microbiol.">
        <title>The Global Catalogue of Microorganisms (GCM) 10K type strain sequencing project: providing services to taxonomists for standard genome sequencing and annotation.</title>
        <authorList>
            <consortium name="The Broad Institute Genomics Platform"/>
            <consortium name="The Broad Institute Genome Sequencing Center for Infectious Disease"/>
            <person name="Wu L."/>
            <person name="Ma J."/>
        </authorList>
    </citation>
    <scope>NUCLEOTIDE SEQUENCE [LARGE SCALE GENOMIC DNA]</scope>
    <source>
        <strain evidence="4">CGMCC 4.6997</strain>
    </source>
</reference>
<protein>
    <submittedName>
        <fullName evidence="3">Aldo/keto reductase</fullName>
    </submittedName>
</protein>
<proteinExistence type="predicted"/>
<dbReference type="PANTHER" id="PTHR43364">
    <property type="entry name" value="NADH-SPECIFIC METHYLGLYOXAL REDUCTASE-RELATED"/>
    <property type="match status" value="1"/>
</dbReference>
<keyword evidence="1" id="KW-0560">Oxidoreductase</keyword>
<name>A0ABW0NNC0_9MICO</name>
<accession>A0ABW0NNC0</accession>
<dbReference type="Gene3D" id="3.20.20.100">
    <property type="entry name" value="NADP-dependent oxidoreductase domain"/>
    <property type="match status" value="1"/>
</dbReference>